<dbReference type="InterPro" id="IPR002015">
    <property type="entry name" value="Proteasome/cyclosome_rpt"/>
</dbReference>
<dbReference type="Gene3D" id="1.25.10.10">
    <property type="entry name" value="Leucine-rich Repeat Variant"/>
    <property type="match status" value="1"/>
</dbReference>
<organism evidence="9 10">
    <name type="scientific">Blomia tropicalis</name>
    <name type="common">Mite</name>
    <dbReference type="NCBI Taxonomy" id="40697"/>
    <lineage>
        <taxon>Eukaryota</taxon>
        <taxon>Metazoa</taxon>
        <taxon>Ecdysozoa</taxon>
        <taxon>Arthropoda</taxon>
        <taxon>Chelicerata</taxon>
        <taxon>Arachnida</taxon>
        <taxon>Acari</taxon>
        <taxon>Acariformes</taxon>
        <taxon>Sarcoptiformes</taxon>
        <taxon>Astigmata</taxon>
        <taxon>Glycyphagoidea</taxon>
        <taxon>Echimyopodidae</taxon>
        <taxon>Blomia</taxon>
    </lineage>
</organism>
<feature type="compositionally biased region" description="Basic and acidic residues" evidence="6">
    <location>
        <begin position="314"/>
        <end position="329"/>
    </location>
</feature>
<feature type="domain" description="26S proteasome non-ATPase regulatory subunit 1/RPN2 N-terminal" evidence="8">
    <location>
        <begin position="8"/>
        <end position="275"/>
    </location>
</feature>
<comment type="function">
    <text evidence="5">Component of the 26S proteasome, a multiprotein complex involved in the ATP-dependent degradation of ubiquitinated proteins. This complex plays a key role in the maintenance of protein homeostasis by removing misfolded or damaged proteins, which could impair cellular functions, and by removing proteins whose functions are no longer required. Therefore, the proteasome participates in numerous cellular processes, including cell cycle progression, apoptosis, or DNA damage repair.</text>
</comment>
<feature type="compositionally biased region" description="Basic and acidic residues" evidence="6">
    <location>
        <begin position="889"/>
        <end position="911"/>
    </location>
</feature>
<dbReference type="GO" id="GO:0034515">
    <property type="term" value="C:proteasome storage granule"/>
    <property type="evidence" value="ECO:0007669"/>
    <property type="project" value="TreeGrafter"/>
</dbReference>
<dbReference type="PANTHER" id="PTHR10943:SF2">
    <property type="entry name" value="26S PROTEASOME NON-ATPASE REGULATORY SUBUNIT 1"/>
    <property type="match status" value="1"/>
</dbReference>
<evidence type="ECO:0000259" key="8">
    <source>
        <dbReference type="Pfam" id="PF21505"/>
    </source>
</evidence>
<dbReference type="InterPro" id="IPR016642">
    <property type="entry name" value="26S_Psome_Rpn2"/>
</dbReference>
<protein>
    <recommendedName>
        <fullName evidence="2 5">26S proteasome non-ATPase regulatory subunit 1</fullName>
    </recommendedName>
</protein>
<evidence type="ECO:0000256" key="3">
    <source>
        <dbReference type="ARBA" id="ARBA00022737"/>
    </source>
</evidence>
<evidence type="ECO:0000259" key="7">
    <source>
        <dbReference type="Pfam" id="PF18004"/>
    </source>
</evidence>
<keyword evidence="4 5" id="KW-0647">Proteasome</keyword>
<dbReference type="Pfam" id="PF21505">
    <property type="entry name" value="RPN2_N"/>
    <property type="match status" value="1"/>
</dbReference>
<dbReference type="InterPro" id="IPR048570">
    <property type="entry name" value="PSMD1_RPN2_N"/>
</dbReference>
<dbReference type="GO" id="GO:0005634">
    <property type="term" value="C:nucleus"/>
    <property type="evidence" value="ECO:0007669"/>
    <property type="project" value="TreeGrafter"/>
</dbReference>
<evidence type="ECO:0000256" key="6">
    <source>
        <dbReference type="SAM" id="MobiDB-lite"/>
    </source>
</evidence>
<feature type="compositionally biased region" description="Basic and acidic residues" evidence="6">
    <location>
        <begin position="856"/>
        <end position="865"/>
    </location>
</feature>
<dbReference type="Pfam" id="PF13646">
    <property type="entry name" value="HEAT_2"/>
    <property type="match status" value="1"/>
</dbReference>
<evidence type="ECO:0000256" key="1">
    <source>
        <dbReference type="ARBA" id="ARBA00006308"/>
    </source>
</evidence>
<comment type="similarity">
    <text evidence="1 5">Belongs to the proteasome subunit S1 family.</text>
</comment>
<accession>A0A9Q0RRK9</accession>
<dbReference type="Pfam" id="PF01851">
    <property type="entry name" value="PC_rep"/>
    <property type="match status" value="2"/>
</dbReference>
<feature type="region of interest" description="Disordered" evidence="6">
    <location>
        <begin position="954"/>
        <end position="991"/>
    </location>
</feature>
<proteinExistence type="inferred from homology"/>
<dbReference type="FunFam" id="1.25.10.10:FF:000017">
    <property type="entry name" value="26S proteasome non-ATPase regulatory subunit 1"/>
    <property type="match status" value="1"/>
</dbReference>
<comment type="subunit">
    <text evidence="5">Component of the 19S proteasome regulatory particle complex. The 26S proteasome consists of a 20S core particle (CP) and two 19S regulatory subunits (RP).</text>
</comment>
<feature type="region of interest" description="Disordered" evidence="6">
    <location>
        <begin position="286"/>
        <end position="329"/>
    </location>
</feature>
<feature type="compositionally biased region" description="Acidic residues" evidence="6">
    <location>
        <begin position="978"/>
        <end position="991"/>
    </location>
</feature>
<dbReference type="EMBL" id="JAPWDV010000001">
    <property type="protein sequence ID" value="KAJ6223866.1"/>
    <property type="molecule type" value="Genomic_DNA"/>
</dbReference>
<keyword evidence="10" id="KW-1185">Reference proteome</keyword>
<comment type="caution">
    <text evidence="9">The sequence shown here is derived from an EMBL/GenBank/DDBJ whole genome shotgun (WGS) entry which is preliminary data.</text>
</comment>
<feature type="region of interest" description="Disordered" evidence="6">
    <location>
        <begin position="854"/>
        <end position="929"/>
    </location>
</feature>
<dbReference type="PIRSF" id="PIRSF015947">
    <property type="entry name" value="26S_Psome_Rpn2"/>
    <property type="match status" value="1"/>
</dbReference>
<evidence type="ECO:0000256" key="5">
    <source>
        <dbReference type="PIRNR" id="PIRNR015947"/>
    </source>
</evidence>
<dbReference type="InterPro" id="IPR016024">
    <property type="entry name" value="ARM-type_fold"/>
</dbReference>
<reference evidence="9" key="1">
    <citation type="submission" date="2022-12" db="EMBL/GenBank/DDBJ databases">
        <title>Genome assemblies of Blomia tropicalis.</title>
        <authorList>
            <person name="Cui Y."/>
        </authorList>
    </citation>
    <scope>NUCLEOTIDE SEQUENCE</scope>
    <source>
        <tissue evidence="9">Adult mites</tissue>
    </source>
</reference>
<dbReference type="GO" id="GO:0042176">
    <property type="term" value="P:regulation of protein catabolic process"/>
    <property type="evidence" value="ECO:0007669"/>
    <property type="project" value="UniProtKB-UniRule"/>
</dbReference>
<dbReference type="Pfam" id="PF18004">
    <property type="entry name" value="RPN2_C"/>
    <property type="match status" value="1"/>
</dbReference>
<dbReference type="InterPro" id="IPR040623">
    <property type="entry name" value="RPN2_C"/>
</dbReference>
<evidence type="ECO:0000256" key="2">
    <source>
        <dbReference type="ARBA" id="ARBA00014929"/>
    </source>
</evidence>
<evidence type="ECO:0000313" key="10">
    <source>
        <dbReference type="Proteomes" id="UP001142055"/>
    </source>
</evidence>
<dbReference type="Proteomes" id="UP001142055">
    <property type="component" value="Chromosome 1"/>
</dbReference>
<evidence type="ECO:0000313" key="9">
    <source>
        <dbReference type="EMBL" id="KAJ6223866.1"/>
    </source>
</evidence>
<dbReference type="GO" id="GO:0008540">
    <property type="term" value="C:proteasome regulatory particle, base subcomplex"/>
    <property type="evidence" value="ECO:0007669"/>
    <property type="project" value="UniProtKB-UniRule"/>
</dbReference>
<dbReference type="GO" id="GO:0030234">
    <property type="term" value="F:enzyme regulator activity"/>
    <property type="evidence" value="ECO:0007669"/>
    <property type="project" value="UniProtKB-UniRule"/>
</dbReference>
<dbReference type="PANTHER" id="PTHR10943">
    <property type="entry name" value="26S PROTEASOME NON-ATPASE REGULATORY SUBUNIT"/>
    <property type="match status" value="1"/>
</dbReference>
<evidence type="ECO:0000256" key="4">
    <source>
        <dbReference type="ARBA" id="ARBA00022942"/>
    </source>
</evidence>
<dbReference type="InterPro" id="IPR011989">
    <property type="entry name" value="ARM-like"/>
</dbReference>
<name>A0A9Q0RRK9_BLOTA</name>
<keyword evidence="3" id="KW-0677">Repeat</keyword>
<gene>
    <name evidence="9" type="ORF">RDWZM_002411</name>
</gene>
<feature type="domain" description="26S proteasome regulatory subunit RPN2 C-terminal" evidence="7">
    <location>
        <begin position="800"/>
        <end position="965"/>
    </location>
</feature>
<dbReference type="OMA" id="IMFGRQE"/>
<dbReference type="AlphaFoldDB" id="A0A9Q0RRK9"/>
<dbReference type="SUPFAM" id="SSF48371">
    <property type="entry name" value="ARM repeat"/>
    <property type="match status" value="1"/>
</dbReference>
<sequence length="991" mass="109815">MHQRLHLTSASGIISLLDDSMAEMKIFALERLNMVVDEFWAEISEVIPKIEILYEDEQFPYRQLAALVASKVYYHLGSFEDSLTYALGAGSLFNVNTSNEYVDTIISKSIDHYTKLRVMNTIAGATVQPIDSRLEDIVNRMFARCFDDHQYKQAIGIALETRRMDIFEKAIRESGDLQGMLAYAFKITMSLIDNLHYRNEVLKLLGNMYKNLQVPDFISMVQCLIFLDDDKAIVELLDKLTRQSHESALMAYQIAFDLYESATQQFLARITESLRLVAPISSLISNSKSGSAAAKPIEPEKMETDQSSSTVEPTETKSELKKEDLSEDDKMRQTRIENLATILSGDTSIELDLQFLIRNNKADLLILKNTKEAVRNSVCHNATVIANGLMHCGTTCDQFLRDNLDWLSRAVNWAKFSATASLGVIHMRHEKEALHLMSSYLPNESGPGSGYTEGGGLYALGLIHANHGGSIIDYLLNQLKGATIEAVKHGGCLGLGLAAMGTHRNDVYEQLKYNLYQDDAVTGEAAGIAMGLVMLGSKSQIAIQDMVAYAQETQHEKILRGLSIGISLIMFTRLEEADTLIETLCRDKDPLLRRSGMHTIAMAYCGTGNNQAIRKLLHVAVSDVNDDVRRAAVEALGFILFRTPEQCPSVVSLLSESYNPHVRYGAAMALGISCAGTGNKDALSLLEPMTNDPINFVRQGALISSALILIQQTESLCPKVKEYRALYQKVISDKHDDLMAKFGAIIAQGIIDAGGRNVTVSLQSRTGHTNLPAVVGMLVFTQFWYWFPLAHFISLTFTPTALIGLNSDLKMPKIEYKSNAKPSIYGYPAPLEEKKEKEREKVLTAVLSITAKAKKKEAEKKKEEKMDVDEVTDNSPKADDTTTTSVNKKSADEKEPKTSKQEGESKAKSEESTSEMLSNPARVMPQQLKVVTMADGSRYSPVKDLTIGGIILLKDNKSGDSEELVEPVQAGGPKVEEEKEPEPPEPFEYFE</sequence>
<dbReference type="GO" id="GO:0043161">
    <property type="term" value="P:proteasome-mediated ubiquitin-dependent protein catabolic process"/>
    <property type="evidence" value="ECO:0007669"/>
    <property type="project" value="TreeGrafter"/>
</dbReference>
<dbReference type="OrthoDB" id="261572at2759"/>